<feature type="domain" description="NADP-dependent oxidoreductase" evidence="3">
    <location>
        <begin position="204"/>
        <end position="477"/>
    </location>
</feature>
<evidence type="ECO:0000313" key="5">
    <source>
        <dbReference type="Proteomes" id="UP000654075"/>
    </source>
</evidence>
<dbReference type="PANTHER" id="PTHR43827:SF8">
    <property type="entry name" value="ALDO_KETO REDUCTASE FAMILY PROTEIN"/>
    <property type="match status" value="1"/>
</dbReference>
<dbReference type="AlphaFoldDB" id="A0A813HNC1"/>
<dbReference type="GO" id="GO:0016491">
    <property type="term" value="F:oxidoreductase activity"/>
    <property type="evidence" value="ECO:0007669"/>
    <property type="project" value="InterPro"/>
</dbReference>
<protein>
    <recommendedName>
        <fullName evidence="3">NADP-dependent oxidoreductase domain-containing protein</fullName>
    </recommendedName>
</protein>
<organism evidence="4 5">
    <name type="scientific">Polarella glacialis</name>
    <name type="common">Dinoflagellate</name>
    <dbReference type="NCBI Taxonomy" id="89957"/>
    <lineage>
        <taxon>Eukaryota</taxon>
        <taxon>Sar</taxon>
        <taxon>Alveolata</taxon>
        <taxon>Dinophyceae</taxon>
        <taxon>Suessiales</taxon>
        <taxon>Suessiaceae</taxon>
        <taxon>Polarella</taxon>
    </lineage>
</organism>
<dbReference type="OrthoDB" id="416253at2759"/>
<evidence type="ECO:0000256" key="1">
    <source>
        <dbReference type="SAM" id="Phobius"/>
    </source>
</evidence>
<evidence type="ECO:0000256" key="2">
    <source>
        <dbReference type="SAM" id="SignalP"/>
    </source>
</evidence>
<proteinExistence type="predicted"/>
<gene>
    <name evidence="4" type="ORF">PGLA1383_LOCUS54676</name>
</gene>
<dbReference type="InterPro" id="IPR036812">
    <property type="entry name" value="NAD(P)_OxRdtase_dom_sf"/>
</dbReference>
<dbReference type="InterPro" id="IPR020471">
    <property type="entry name" value="AKR"/>
</dbReference>
<accession>A0A813HNC1</accession>
<feature type="transmembrane region" description="Helical" evidence="1">
    <location>
        <begin position="575"/>
        <end position="598"/>
    </location>
</feature>
<dbReference type="Gene3D" id="3.20.20.100">
    <property type="entry name" value="NADP-dependent oxidoreductase domain"/>
    <property type="match status" value="1"/>
</dbReference>
<dbReference type="PROSITE" id="PS51257">
    <property type="entry name" value="PROKAR_LIPOPROTEIN"/>
    <property type="match status" value="1"/>
</dbReference>
<feature type="signal peptide" evidence="2">
    <location>
        <begin position="1"/>
        <end position="24"/>
    </location>
</feature>
<dbReference type="Proteomes" id="UP000654075">
    <property type="component" value="Unassembled WGS sequence"/>
</dbReference>
<keyword evidence="2" id="KW-0732">Signal</keyword>
<comment type="caution">
    <text evidence="4">The sequence shown here is derived from an EMBL/GenBank/DDBJ whole genome shotgun (WGS) entry which is preliminary data.</text>
</comment>
<dbReference type="Pfam" id="PF00248">
    <property type="entry name" value="Aldo_ket_red"/>
    <property type="match status" value="1"/>
</dbReference>
<reference evidence="4" key="1">
    <citation type="submission" date="2021-02" db="EMBL/GenBank/DDBJ databases">
        <authorList>
            <person name="Dougan E. K."/>
            <person name="Rhodes N."/>
            <person name="Thang M."/>
            <person name="Chan C."/>
        </authorList>
    </citation>
    <scope>NUCLEOTIDE SEQUENCE</scope>
</reference>
<name>A0A813HNC1_POLGL</name>
<keyword evidence="5" id="KW-1185">Reference proteome</keyword>
<keyword evidence="1" id="KW-0472">Membrane</keyword>
<dbReference type="EMBL" id="CAJNNV010032343">
    <property type="protein sequence ID" value="CAE8639654.1"/>
    <property type="molecule type" value="Genomic_DNA"/>
</dbReference>
<dbReference type="CDD" id="cd19071">
    <property type="entry name" value="AKR_AKR1-5-like"/>
    <property type="match status" value="1"/>
</dbReference>
<feature type="chain" id="PRO_5032831831" description="NADP-dependent oxidoreductase domain-containing protein" evidence="2">
    <location>
        <begin position="25"/>
        <end position="600"/>
    </location>
</feature>
<dbReference type="InterPro" id="IPR023210">
    <property type="entry name" value="NADP_OxRdtase_dom"/>
</dbReference>
<dbReference type="PANTHER" id="PTHR43827">
    <property type="entry name" value="2,5-DIKETO-D-GLUCONIC ACID REDUCTASE"/>
    <property type="match status" value="1"/>
</dbReference>
<keyword evidence="1" id="KW-1133">Transmembrane helix</keyword>
<keyword evidence="1" id="KW-0812">Transmembrane</keyword>
<evidence type="ECO:0000259" key="3">
    <source>
        <dbReference type="Pfam" id="PF00248"/>
    </source>
</evidence>
<dbReference type="PRINTS" id="PR00069">
    <property type="entry name" value="ALDKETRDTASE"/>
</dbReference>
<dbReference type="SUPFAM" id="SSF51430">
    <property type="entry name" value="NAD(P)-linked oxidoreductase"/>
    <property type="match status" value="1"/>
</dbReference>
<sequence>MGAAPRRVLLAVLASFSVSSLSSGASLSAGCREAFAEVISEVWLASGPPLVAESPGELLCTNGALFKVVCSAAGREPLETHLASVVILAVQAAVSTEAELSSIHDMLAFRADAILTDGFQLCVPFACPSPTGVMAAAAMLLSLGSGILPGSQLQVLARSFLKSPGPAEEMLDKSFVLGAAQLQTVLLNSGHRMPLVTFGTAGLEEQTADVILEALRAGHRALDTATEPADGEGFGYNQPAVGEALSRSSLPRSDVFIISKVHPADFGYLKTRRAVERAVSELGEGGQGYIDLMLLHFPTCDREYCPPGGSMRPLGSFVDAWRGLEEAVKQGLLRSIGVTNFDAQQLEELIAAAKILPAVAGVWADAFHPVPRALQKLCRTTAVQLQVFGILGFEWSQGRGRKGKLAHPTSPVLEHRDVRAIARSTGLSAPDVCAKFFLQQGMAIIISSRRPERVRRALAGAADARSLDDADMATLQDLQGFLDSSLHIQASPDFYRGMIGFDTYELHAVSQVSTNWYCEGVRATYFKDGVVHLRNFIPSVAIESARRAAQRLVSDNGGGDMEDAASYPKAPCLQLVLFLILLLLATVVICCCFTYFYCDP</sequence>
<evidence type="ECO:0000313" key="4">
    <source>
        <dbReference type="EMBL" id="CAE8639654.1"/>
    </source>
</evidence>